<comment type="caution">
    <text evidence="2">The sequence shown here is derived from an EMBL/GenBank/DDBJ whole genome shotgun (WGS) entry which is preliminary data.</text>
</comment>
<dbReference type="RefSeq" id="XP_031886190.2">
    <property type="nucleotide sequence ID" value="XM_032035007.2"/>
</dbReference>
<dbReference type="SUPFAM" id="SSF51735">
    <property type="entry name" value="NAD(P)-binding Rossmann-fold domains"/>
    <property type="match status" value="1"/>
</dbReference>
<dbReference type="CDD" id="cd08948">
    <property type="entry name" value="5beta-POR_like_SDR_a"/>
    <property type="match status" value="1"/>
</dbReference>
<dbReference type="GeneID" id="43619018"/>
<dbReference type="PANTHER" id="PTHR32487:SF8">
    <property type="entry name" value="NAD-DEPENDENT EPIMERASE_DEHYDRATASE DOMAIN-CONTAINING PROTEIN"/>
    <property type="match status" value="1"/>
</dbReference>
<proteinExistence type="predicted"/>
<dbReference type="Pfam" id="PF22917">
    <property type="entry name" value="PRISE"/>
    <property type="match status" value="1"/>
</dbReference>
<gene>
    <name evidence="2" type="primary">sirQ-4</name>
    <name evidence="2" type="ORF">CGGC5_v008684</name>
</gene>
<dbReference type="Proteomes" id="UP000011096">
    <property type="component" value="Unassembled WGS sequence"/>
</dbReference>
<accession>A0A7J6IYT0</accession>
<feature type="domain" description="PRISE-like Rossmann-fold" evidence="1">
    <location>
        <begin position="52"/>
        <end position="439"/>
    </location>
</feature>
<organism evidence="2 3">
    <name type="scientific">Colletotrichum fructicola (strain Nara gc5)</name>
    <name type="common">Anthracnose fungus</name>
    <name type="synonym">Colletotrichum gloeosporioides (strain Nara gc5)</name>
    <dbReference type="NCBI Taxonomy" id="1213859"/>
    <lineage>
        <taxon>Eukaryota</taxon>
        <taxon>Fungi</taxon>
        <taxon>Dikarya</taxon>
        <taxon>Ascomycota</taxon>
        <taxon>Pezizomycotina</taxon>
        <taxon>Sordariomycetes</taxon>
        <taxon>Hypocreomycetidae</taxon>
        <taxon>Glomerellales</taxon>
        <taxon>Glomerellaceae</taxon>
        <taxon>Colletotrichum</taxon>
        <taxon>Colletotrichum gloeosporioides species complex</taxon>
    </lineage>
</organism>
<keyword evidence="3" id="KW-1185">Reference proteome</keyword>
<reference evidence="2 3" key="2">
    <citation type="submission" date="2020-04" db="EMBL/GenBank/DDBJ databases">
        <title>Genome sequencing and assembly of multiple isolates from the Colletotrichum gloeosporioides species complex.</title>
        <authorList>
            <person name="Gan P."/>
            <person name="Shirasu K."/>
        </authorList>
    </citation>
    <scope>NUCLEOTIDE SEQUENCE [LARGE SCALE GENOMIC DNA]</scope>
    <source>
        <strain evidence="2 3">Nara gc5</strain>
    </source>
</reference>
<evidence type="ECO:0000313" key="2">
    <source>
        <dbReference type="EMBL" id="KAF4481815.1"/>
    </source>
</evidence>
<dbReference type="Gene3D" id="3.40.50.720">
    <property type="entry name" value="NAD(P)-binding Rossmann-like Domain"/>
    <property type="match status" value="1"/>
</dbReference>
<dbReference type="EMBL" id="ANPB02000005">
    <property type="protein sequence ID" value="KAF4481815.1"/>
    <property type="molecule type" value="Genomic_DNA"/>
</dbReference>
<dbReference type="InterPro" id="IPR055222">
    <property type="entry name" value="PRISE-like_Rossmann-fold"/>
</dbReference>
<sequence>MGLVKAAPTVASMLVTAPRCMPILRSEQVGALCPTVAGKEKGCLDKSGKKTALVFGASGVSGWSFVNEILHDYPTTGVWDGCIALTNRPLDLEKTLWPKDERLSVVSGVDLLGGDQDELNKIMKQKVKGIEMVTHVFYLAYKAHTDCNYEAEYHENIDMFKRAVIAVDGLSPALEFVVLQTGSKAYGCHLLRNRPSNMVPPMKETLPRMSPPHDAGLFYYPQLDWIAEYASDRSWSWCETRPDIVVGFVPNGNWYSLGTVLGIFFSLYRYIHGAGAECPFPGSEDSWNALSVDASADMIARQTLHLSTTAAGSIKKGDAFNVGDAKRASCWREKWPVLCEYFELKGVKSKQDNPIEVRKFIRENISRWDELETKHGLEKGHADNPMIYPGFEYFLLTQFDTDRQFDMSKMYSTGFGEERSTIEAWGKVFDRMRVARIIPSAF</sequence>
<protein>
    <submittedName>
        <fullName evidence="2">Short chain dehydrogenase sirQ</fullName>
    </submittedName>
</protein>
<dbReference type="AlphaFoldDB" id="A0A7J6IYT0"/>
<evidence type="ECO:0000313" key="3">
    <source>
        <dbReference type="Proteomes" id="UP000011096"/>
    </source>
</evidence>
<dbReference type="InterPro" id="IPR036291">
    <property type="entry name" value="NAD(P)-bd_dom_sf"/>
</dbReference>
<evidence type="ECO:0000259" key="1">
    <source>
        <dbReference type="Pfam" id="PF22917"/>
    </source>
</evidence>
<dbReference type="OrthoDB" id="1731983at2759"/>
<name>A0A7J6IYT0_COLFN</name>
<dbReference type="InParanoid" id="A0A7J6IYT0"/>
<dbReference type="PANTHER" id="PTHR32487">
    <property type="entry name" value="3-OXO-DELTA(4,5)-STEROID 5-BETA-REDUCTASE"/>
    <property type="match status" value="1"/>
</dbReference>
<reference evidence="2 3" key="1">
    <citation type="submission" date="2012-08" db="EMBL/GenBank/DDBJ databases">
        <authorList>
            <person name="Gan P.H.P."/>
            <person name="Ikeda K."/>
            <person name="Irieda H."/>
            <person name="Narusaka M."/>
            <person name="O'Connell R.J."/>
            <person name="Narusaka Y."/>
            <person name="Takano Y."/>
            <person name="Kubo Y."/>
            <person name="Shirasu K."/>
        </authorList>
    </citation>
    <scope>NUCLEOTIDE SEQUENCE [LARGE SCALE GENOMIC DNA]</scope>
    <source>
        <strain evidence="2 3">Nara gc5</strain>
    </source>
</reference>